<dbReference type="PANTHER" id="PTHR30069:SF29">
    <property type="entry name" value="HEMOGLOBIN AND HEMOGLOBIN-HAPTOGLOBIN-BINDING PROTEIN 1-RELATED"/>
    <property type="match status" value="1"/>
</dbReference>
<dbReference type="GO" id="GO:0044718">
    <property type="term" value="P:siderophore transmembrane transport"/>
    <property type="evidence" value="ECO:0007669"/>
    <property type="project" value="TreeGrafter"/>
</dbReference>
<keyword evidence="6 11" id="KW-0798">TonB box</keyword>
<reference evidence="15 16" key="1">
    <citation type="journal article" date="2018" name="Int. J. Syst. Evol. Microbiol.">
        <title>Methylomusa anaerophila gen. nov., sp. nov., an anaerobic methanol-utilizing bacterium isolated from a microbial fuel cell.</title>
        <authorList>
            <person name="Amano N."/>
            <person name="Yamamuro A."/>
            <person name="Miyahara M."/>
            <person name="Kouzuma A."/>
            <person name="Abe T."/>
            <person name="Watanabe K."/>
        </authorList>
    </citation>
    <scope>NUCLEOTIDE SEQUENCE [LARGE SCALE GENOMIC DNA]</scope>
    <source>
        <strain evidence="15 16">MMFC1</strain>
    </source>
</reference>
<evidence type="ECO:0000256" key="9">
    <source>
        <dbReference type="ARBA" id="ARBA00023237"/>
    </source>
</evidence>
<comment type="similarity">
    <text evidence="10 11">Belongs to the TonB-dependent receptor family.</text>
</comment>
<evidence type="ECO:0000256" key="4">
    <source>
        <dbReference type="ARBA" id="ARBA00022692"/>
    </source>
</evidence>
<dbReference type="InterPro" id="IPR037066">
    <property type="entry name" value="Plug_dom_sf"/>
</dbReference>
<dbReference type="Gene3D" id="2.40.170.20">
    <property type="entry name" value="TonB-dependent receptor, beta-barrel domain"/>
    <property type="match status" value="1"/>
</dbReference>
<dbReference type="SUPFAM" id="SSF56935">
    <property type="entry name" value="Porins"/>
    <property type="match status" value="1"/>
</dbReference>
<dbReference type="PROSITE" id="PS52016">
    <property type="entry name" value="TONB_DEPENDENT_REC_3"/>
    <property type="match status" value="1"/>
</dbReference>
<evidence type="ECO:0000256" key="8">
    <source>
        <dbReference type="ARBA" id="ARBA00023170"/>
    </source>
</evidence>
<dbReference type="InterPro" id="IPR039426">
    <property type="entry name" value="TonB-dep_rcpt-like"/>
</dbReference>
<dbReference type="EMBL" id="AP018449">
    <property type="protein sequence ID" value="BBB92176.1"/>
    <property type="molecule type" value="Genomic_DNA"/>
</dbReference>
<evidence type="ECO:0000256" key="6">
    <source>
        <dbReference type="ARBA" id="ARBA00023077"/>
    </source>
</evidence>
<feature type="domain" description="TonB-dependent receptor-like beta-barrel" evidence="13">
    <location>
        <begin position="251"/>
        <end position="633"/>
    </location>
</feature>
<evidence type="ECO:0000313" key="15">
    <source>
        <dbReference type="EMBL" id="BBB92176.1"/>
    </source>
</evidence>
<accession>A0A348AM78</accession>
<name>A0A348AM78_9FIRM</name>
<proteinExistence type="inferred from homology"/>
<evidence type="ECO:0000259" key="14">
    <source>
        <dbReference type="Pfam" id="PF07715"/>
    </source>
</evidence>
<gene>
    <name evidence="15" type="primary">btuB_5</name>
    <name evidence="15" type="ORF">MAMMFC1_02861</name>
</gene>
<keyword evidence="5 12" id="KW-0732">Signal</keyword>
<keyword evidence="8" id="KW-0675">Receptor</keyword>
<dbReference type="Pfam" id="PF07715">
    <property type="entry name" value="Plug"/>
    <property type="match status" value="1"/>
</dbReference>
<keyword evidence="9 10" id="KW-0998">Cell outer membrane</keyword>
<evidence type="ECO:0000256" key="7">
    <source>
        <dbReference type="ARBA" id="ARBA00023136"/>
    </source>
</evidence>
<dbReference type="GO" id="GO:0009279">
    <property type="term" value="C:cell outer membrane"/>
    <property type="evidence" value="ECO:0007669"/>
    <property type="project" value="UniProtKB-SubCell"/>
</dbReference>
<keyword evidence="2 10" id="KW-0813">Transport</keyword>
<evidence type="ECO:0000259" key="13">
    <source>
        <dbReference type="Pfam" id="PF00593"/>
    </source>
</evidence>
<dbReference type="PANTHER" id="PTHR30069">
    <property type="entry name" value="TONB-DEPENDENT OUTER MEMBRANE RECEPTOR"/>
    <property type="match status" value="1"/>
</dbReference>
<evidence type="ECO:0000256" key="11">
    <source>
        <dbReference type="RuleBase" id="RU003357"/>
    </source>
</evidence>
<dbReference type="PROSITE" id="PS51257">
    <property type="entry name" value="PROKAR_LIPOPROTEIN"/>
    <property type="match status" value="1"/>
</dbReference>
<dbReference type="InterPro" id="IPR000531">
    <property type="entry name" value="Beta-barrel_TonB"/>
</dbReference>
<evidence type="ECO:0000256" key="10">
    <source>
        <dbReference type="PROSITE-ProRule" id="PRU01360"/>
    </source>
</evidence>
<keyword evidence="3 10" id="KW-1134">Transmembrane beta strand</keyword>
<dbReference type="InterPro" id="IPR012910">
    <property type="entry name" value="Plug_dom"/>
</dbReference>
<keyword evidence="4 10" id="KW-0812">Transmembrane</keyword>
<dbReference type="AlphaFoldDB" id="A0A348AM78"/>
<evidence type="ECO:0000313" key="16">
    <source>
        <dbReference type="Proteomes" id="UP000276437"/>
    </source>
</evidence>
<protein>
    <submittedName>
        <fullName evidence="15">Vitamin B12 transporter BtuB</fullName>
    </submittedName>
</protein>
<dbReference type="Pfam" id="PF00593">
    <property type="entry name" value="TonB_dep_Rec_b-barrel"/>
    <property type="match status" value="1"/>
</dbReference>
<dbReference type="Proteomes" id="UP000276437">
    <property type="component" value="Chromosome"/>
</dbReference>
<dbReference type="InterPro" id="IPR036942">
    <property type="entry name" value="Beta-barrel_TonB_sf"/>
</dbReference>
<keyword evidence="16" id="KW-1185">Reference proteome</keyword>
<dbReference type="KEGG" id="mana:MAMMFC1_02861"/>
<evidence type="ECO:0000256" key="3">
    <source>
        <dbReference type="ARBA" id="ARBA00022452"/>
    </source>
</evidence>
<comment type="subcellular location">
    <subcellularLocation>
        <location evidence="1 10">Cell outer membrane</location>
        <topology evidence="1 10">Multi-pass membrane protein</topology>
    </subcellularLocation>
</comment>
<feature type="signal peptide" evidence="12">
    <location>
        <begin position="1"/>
        <end position="36"/>
    </location>
</feature>
<keyword evidence="7 10" id="KW-0472">Membrane</keyword>
<evidence type="ECO:0000256" key="12">
    <source>
        <dbReference type="SAM" id="SignalP"/>
    </source>
</evidence>
<dbReference type="OrthoDB" id="1631017at2"/>
<feature type="domain" description="TonB-dependent receptor plug" evidence="14">
    <location>
        <begin position="69"/>
        <end position="176"/>
    </location>
</feature>
<sequence>MAFRTKIIKKIKNIKNINKKAIIPIAALTSCTMAIAGMTISNAAAPEEEQEFNFEQVMVTAQRYQKSDIDTPASTSVYTYEDLKSTGARNVAEALKQAAGLTYSSFGPSGASMTTMTTKIIIRGVSTGTLVLVNGTPLNLRGLYNLEDIPVENIERIEIVKGGGSVLYGSEATGGVINIITKKNLQNSVKISGGNYGQQDHSFTLQAGKLGLNYNFEKWGDLGNISKSIANGKEMNMFFPGLERNNQTLSYQFSKAVSLLYSHNSSESLYDYKFGTGYAANLIGKTRYSRVYTDEKDFVQLQYDQDHIKGSLYYNYKTMNTLGTDYYSSSGSAAGYPKKTSETSRSSTYGFDLQKDWMIHANKLLLGVTYQNEYYDPNISNTLDYQRDNYSVYGQWEQPAGKADTIILSGRETWTANAPNGRNYDNFSGQAQFLHKLNDNESIYTSVGQSFVMPTFAQMYSSNDDRRLGNPNLKPQTGLHYEAGWKRNSGNHNWRLAVFSFTIKDNISSTYNQADGTYSYKNEDMKNTGVELTCQVDGPKDWTFNWGVTYGDALTKSTDKPYWDRNFGRWQVNGGATYQHDRWKVTLTGNYLADRVMTPSTAKSYDVKPYLLTSLSVNYTLGKQQEIILTAQNVLNRKDIISHSTSEYYYTPFNFSLGYKSKF</sequence>
<evidence type="ECO:0000256" key="5">
    <source>
        <dbReference type="ARBA" id="ARBA00022729"/>
    </source>
</evidence>
<evidence type="ECO:0000256" key="1">
    <source>
        <dbReference type="ARBA" id="ARBA00004571"/>
    </source>
</evidence>
<dbReference type="CDD" id="cd01347">
    <property type="entry name" value="ligand_gated_channel"/>
    <property type="match status" value="1"/>
</dbReference>
<evidence type="ECO:0000256" key="2">
    <source>
        <dbReference type="ARBA" id="ARBA00022448"/>
    </source>
</evidence>
<dbReference type="Gene3D" id="2.170.130.10">
    <property type="entry name" value="TonB-dependent receptor, plug domain"/>
    <property type="match status" value="1"/>
</dbReference>
<feature type="chain" id="PRO_5038624864" evidence="12">
    <location>
        <begin position="37"/>
        <end position="663"/>
    </location>
</feature>
<dbReference type="RefSeq" id="WP_126309107.1">
    <property type="nucleotide sequence ID" value="NZ_AP018449.1"/>
</dbReference>
<dbReference type="GO" id="GO:0015344">
    <property type="term" value="F:siderophore uptake transmembrane transporter activity"/>
    <property type="evidence" value="ECO:0007669"/>
    <property type="project" value="TreeGrafter"/>
</dbReference>
<organism evidence="15 16">
    <name type="scientific">Methylomusa anaerophila</name>
    <dbReference type="NCBI Taxonomy" id="1930071"/>
    <lineage>
        <taxon>Bacteria</taxon>
        <taxon>Bacillati</taxon>
        <taxon>Bacillota</taxon>
        <taxon>Negativicutes</taxon>
        <taxon>Selenomonadales</taxon>
        <taxon>Sporomusaceae</taxon>
        <taxon>Methylomusa</taxon>
    </lineage>
</organism>